<sequence length="83" mass="9426">MGRLYHLLCDDLRKSAKACLKYFLSPELANTYTLHGTRSKFGISKYKFYSTVQSALSSRFRSATCQEKDIIHAMATASQAFLH</sequence>
<reference evidence="2" key="1">
    <citation type="submission" date="2023-11" db="UniProtKB">
        <authorList>
            <consortium name="WormBaseParasite"/>
        </authorList>
    </citation>
    <scope>IDENTIFICATION</scope>
</reference>
<evidence type="ECO:0000313" key="1">
    <source>
        <dbReference type="Proteomes" id="UP000050791"/>
    </source>
</evidence>
<dbReference type="WBParaSite" id="SMTH1_68490.1">
    <property type="protein sequence ID" value="SMTH1_68490.1"/>
    <property type="gene ID" value="SMTH1_68490"/>
</dbReference>
<dbReference type="AlphaFoldDB" id="A0AA85BN47"/>
<protein>
    <submittedName>
        <fullName evidence="2">Uncharacterized protein</fullName>
    </submittedName>
</protein>
<name>A0AA85BN47_9TREM</name>
<organism evidence="1 2">
    <name type="scientific">Schistosoma mattheei</name>
    <dbReference type="NCBI Taxonomy" id="31246"/>
    <lineage>
        <taxon>Eukaryota</taxon>
        <taxon>Metazoa</taxon>
        <taxon>Spiralia</taxon>
        <taxon>Lophotrochozoa</taxon>
        <taxon>Platyhelminthes</taxon>
        <taxon>Trematoda</taxon>
        <taxon>Digenea</taxon>
        <taxon>Strigeidida</taxon>
        <taxon>Schistosomatoidea</taxon>
        <taxon>Schistosomatidae</taxon>
        <taxon>Schistosoma</taxon>
    </lineage>
</organism>
<evidence type="ECO:0000313" key="2">
    <source>
        <dbReference type="WBParaSite" id="SMTH1_68490.1"/>
    </source>
</evidence>
<accession>A0AA85BN47</accession>
<proteinExistence type="predicted"/>
<dbReference type="Proteomes" id="UP000050791">
    <property type="component" value="Unassembled WGS sequence"/>
</dbReference>